<evidence type="ECO:0000256" key="3">
    <source>
        <dbReference type="ARBA" id="ARBA00022692"/>
    </source>
</evidence>
<dbReference type="RefSeq" id="WP_152661133.1">
    <property type="nucleotide sequence ID" value="NZ_CP036422.1"/>
</dbReference>
<feature type="transmembrane region" description="Helical" evidence="6">
    <location>
        <begin position="348"/>
        <end position="366"/>
    </location>
</feature>
<dbReference type="PRINTS" id="PR00176">
    <property type="entry name" value="NANEUSMPORT"/>
</dbReference>
<dbReference type="PANTHER" id="PTHR42948:SF1">
    <property type="entry name" value="TRANSPORTER"/>
    <property type="match status" value="1"/>
</dbReference>
<name>A0A5P9NGS9_9GAMM</name>
<feature type="transmembrane region" description="Helical" evidence="6">
    <location>
        <begin position="96"/>
        <end position="121"/>
    </location>
</feature>
<keyword evidence="3 6" id="KW-0812">Transmembrane</keyword>
<feature type="transmembrane region" description="Helical" evidence="6">
    <location>
        <begin position="221"/>
        <end position="243"/>
    </location>
</feature>
<evidence type="ECO:0000313" key="7">
    <source>
        <dbReference type="EMBL" id="QFU75027.1"/>
    </source>
</evidence>
<sequence>MAAAGGAHWSSRFAFLMASVGFAVGLGNIWRFPYVAGENGGSAFVLIYLACAFGIGVPILMSELMIGRRGQGNPVTAMANVAVESKRPRVWSGVGGLGLLAAYVIEIIYAGIVGWVLWYLYKAVTTGFIDVTAISAQAEFESVLADTTGMLFWTLVGLAITGLIIYSGLQGGIERAVRVMMPLMFLLLLGLAIYNVFAGGFGEAIAWLFTPDFSRVDGETVLAAIGQAFFSIGVAMGGMMTYGSYLPRSISISQSVFIIVIADTGVALLAGLVIFPAVFANGLDPAGGPGLIFQTLPVAFAQMPGGYLFGVLFFLMLSVAGITSMVGLLETVNHWLEERYSIPRHKTAIISVGSIAFFCVFSLLSYNVLKDVGIAGVNFNAFLEYLYENILLPVGGLLIAIFAGWGMKREFSREEFTTLGPRGHAIWYFLIRFVVPPALLIIIIRGVTE</sequence>
<dbReference type="EMBL" id="CP036422">
    <property type="protein sequence ID" value="QFU75027.1"/>
    <property type="molecule type" value="Genomic_DNA"/>
</dbReference>
<dbReference type="NCBIfam" id="NF037979">
    <property type="entry name" value="Na_transp"/>
    <property type="match status" value="1"/>
</dbReference>
<proteinExistence type="predicted"/>
<evidence type="ECO:0000256" key="6">
    <source>
        <dbReference type="SAM" id="Phobius"/>
    </source>
</evidence>
<dbReference type="PANTHER" id="PTHR42948">
    <property type="entry name" value="TRANSPORTER"/>
    <property type="match status" value="1"/>
</dbReference>
<keyword evidence="4 6" id="KW-1133">Transmembrane helix</keyword>
<dbReference type="InterPro" id="IPR000175">
    <property type="entry name" value="Na/ntran_symport"/>
</dbReference>
<feature type="transmembrane region" description="Helical" evidence="6">
    <location>
        <begin position="181"/>
        <end position="209"/>
    </location>
</feature>
<keyword evidence="5 6" id="KW-0472">Membrane</keyword>
<keyword evidence="2" id="KW-0813">Transport</keyword>
<comment type="subcellular location">
    <subcellularLocation>
        <location evidence="1">Membrane</location>
        <topology evidence="1">Multi-pass membrane protein</topology>
    </subcellularLocation>
</comment>
<evidence type="ECO:0000313" key="8">
    <source>
        <dbReference type="Proteomes" id="UP000326287"/>
    </source>
</evidence>
<evidence type="ECO:0000256" key="5">
    <source>
        <dbReference type="ARBA" id="ARBA00023136"/>
    </source>
</evidence>
<feature type="transmembrane region" description="Helical" evidence="6">
    <location>
        <begin position="42"/>
        <end position="61"/>
    </location>
</feature>
<protein>
    <submittedName>
        <fullName evidence="7">Sodium-dependent transporter</fullName>
    </submittedName>
</protein>
<organism evidence="7 8">
    <name type="scientific">Halioglobus maricola</name>
    <dbReference type="NCBI Taxonomy" id="2601894"/>
    <lineage>
        <taxon>Bacteria</taxon>
        <taxon>Pseudomonadati</taxon>
        <taxon>Pseudomonadota</taxon>
        <taxon>Gammaproteobacteria</taxon>
        <taxon>Cellvibrionales</taxon>
        <taxon>Halieaceae</taxon>
        <taxon>Halioglobus</taxon>
    </lineage>
</organism>
<dbReference type="Proteomes" id="UP000326287">
    <property type="component" value="Chromosome"/>
</dbReference>
<feature type="transmembrane region" description="Helical" evidence="6">
    <location>
        <begin position="426"/>
        <end position="447"/>
    </location>
</feature>
<feature type="transmembrane region" description="Helical" evidence="6">
    <location>
        <begin position="255"/>
        <end position="279"/>
    </location>
</feature>
<feature type="transmembrane region" description="Helical" evidence="6">
    <location>
        <begin position="12"/>
        <end position="30"/>
    </location>
</feature>
<dbReference type="InterPro" id="IPR047218">
    <property type="entry name" value="YocR/YhdH-like"/>
</dbReference>
<dbReference type="InterPro" id="IPR037272">
    <property type="entry name" value="SNS_sf"/>
</dbReference>
<feature type="transmembrane region" description="Helical" evidence="6">
    <location>
        <begin position="307"/>
        <end position="328"/>
    </location>
</feature>
<feature type="transmembrane region" description="Helical" evidence="6">
    <location>
        <begin position="386"/>
        <end position="405"/>
    </location>
</feature>
<dbReference type="KEGG" id="halc:EY643_04850"/>
<gene>
    <name evidence="7" type="ORF">EY643_04850</name>
</gene>
<evidence type="ECO:0000256" key="1">
    <source>
        <dbReference type="ARBA" id="ARBA00004141"/>
    </source>
</evidence>
<dbReference type="PROSITE" id="PS50267">
    <property type="entry name" value="NA_NEUROTRAN_SYMP_3"/>
    <property type="match status" value="1"/>
</dbReference>
<evidence type="ECO:0000256" key="2">
    <source>
        <dbReference type="ARBA" id="ARBA00022448"/>
    </source>
</evidence>
<dbReference type="SUPFAM" id="SSF161070">
    <property type="entry name" value="SNF-like"/>
    <property type="match status" value="1"/>
</dbReference>
<accession>A0A5P9NGS9</accession>
<dbReference type="OrthoDB" id="9762833at2"/>
<dbReference type="GO" id="GO:0016020">
    <property type="term" value="C:membrane"/>
    <property type="evidence" value="ECO:0007669"/>
    <property type="project" value="UniProtKB-SubCell"/>
</dbReference>
<dbReference type="CDD" id="cd10336">
    <property type="entry name" value="SLC6sbd_Tyt1-Like"/>
    <property type="match status" value="1"/>
</dbReference>
<keyword evidence="8" id="KW-1185">Reference proteome</keyword>
<dbReference type="Pfam" id="PF00209">
    <property type="entry name" value="SNF"/>
    <property type="match status" value="2"/>
</dbReference>
<evidence type="ECO:0000256" key="4">
    <source>
        <dbReference type="ARBA" id="ARBA00022989"/>
    </source>
</evidence>
<dbReference type="AlphaFoldDB" id="A0A5P9NGS9"/>
<feature type="transmembrane region" description="Helical" evidence="6">
    <location>
        <begin position="150"/>
        <end position="169"/>
    </location>
</feature>
<reference evidence="7 8" key="1">
    <citation type="submission" date="2019-02" db="EMBL/GenBank/DDBJ databases">
        <authorList>
            <person name="Li S.-H."/>
        </authorList>
    </citation>
    <scope>NUCLEOTIDE SEQUENCE [LARGE SCALE GENOMIC DNA]</scope>
    <source>
        <strain evidence="7 8">IMCC14385</strain>
    </source>
</reference>